<evidence type="ECO:0000256" key="6">
    <source>
        <dbReference type="ARBA" id="ARBA00023316"/>
    </source>
</evidence>
<feature type="binding site" evidence="7">
    <location>
        <begin position="81"/>
        <end position="82"/>
    </location>
    <ligand>
        <name>substrate</name>
    </ligand>
</feature>
<sequence>MTETPHSTAPTIGVFDSGFGGLTVLAALIPKLPRARFAFIGDTARLPYGSKSRRTIARYAVESAQFLVREQGAEFLVIACNTASALALDAIQDAVPVPVLGVIEPGATAARAASKTGDVLVIATDATVQSHAYKAACAAQNLRALEKACPLLVPFVEEGWTSHPVTDEVIRIYLNELATQAATDGLNPDALVLGCTHYPLLRPLIERAVPAGMNVIDSAESTAATAAGMFNGRAKPKHAINDNQPTEIHCFATDSVEKFERLGSRFLGRPVGKVQLVDLGG</sequence>
<dbReference type="RefSeq" id="WP_348265066.1">
    <property type="nucleotide sequence ID" value="NZ_CP121196.1"/>
</dbReference>
<evidence type="ECO:0000256" key="7">
    <source>
        <dbReference type="HAMAP-Rule" id="MF_00258"/>
    </source>
</evidence>
<dbReference type="EC" id="5.1.1.3" evidence="2 7"/>
<evidence type="ECO:0000256" key="4">
    <source>
        <dbReference type="ARBA" id="ARBA00022984"/>
    </source>
</evidence>
<comment type="catalytic activity">
    <reaction evidence="1 7">
        <text>L-glutamate = D-glutamate</text>
        <dbReference type="Rhea" id="RHEA:12813"/>
        <dbReference type="ChEBI" id="CHEBI:29985"/>
        <dbReference type="ChEBI" id="CHEBI:29986"/>
        <dbReference type="EC" id="5.1.1.3"/>
    </reaction>
</comment>
<evidence type="ECO:0000313" key="8">
    <source>
        <dbReference type="EMBL" id="XBH19844.1"/>
    </source>
</evidence>
<protein>
    <recommendedName>
        <fullName evidence="2 7">Glutamate racemase</fullName>
        <ecNumber evidence="2 7">5.1.1.3</ecNumber>
    </recommendedName>
</protein>
<dbReference type="HAMAP" id="MF_00258">
    <property type="entry name" value="Glu_racemase"/>
    <property type="match status" value="1"/>
</dbReference>
<feature type="active site" description="Proton donor/acceptor" evidence="7">
    <location>
        <position position="80"/>
    </location>
</feature>
<dbReference type="PROSITE" id="PS00923">
    <property type="entry name" value="ASP_GLU_RACEMASE_1"/>
    <property type="match status" value="1"/>
</dbReference>
<dbReference type="GO" id="GO:0008360">
    <property type="term" value="P:regulation of cell shape"/>
    <property type="evidence" value="ECO:0007669"/>
    <property type="project" value="UniProtKB-KW"/>
</dbReference>
<keyword evidence="4 7" id="KW-0573">Peptidoglycan synthesis</keyword>
<comment type="similarity">
    <text evidence="7">Belongs to the aspartate/glutamate racemases family.</text>
</comment>
<dbReference type="InterPro" id="IPR033134">
    <property type="entry name" value="Asp/Glu_racemase_AS_2"/>
</dbReference>
<dbReference type="InterPro" id="IPR018187">
    <property type="entry name" value="Asp/Glu_racemase_AS_1"/>
</dbReference>
<feature type="binding site" evidence="7">
    <location>
        <begin position="16"/>
        <end position="17"/>
    </location>
    <ligand>
        <name>substrate</name>
    </ligand>
</feature>
<accession>A0AAU7DQ88</accession>
<comment type="pathway">
    <text evidence="7">Cell wall biogenesis; peptidoglycan biosynthesis.</text>
</comment>
<dbReference type="Gene3D" id="3.40.50.1860">
    <property type="match status" value="2"/>
</dbReference>
<feature type="binding site" evidence="7">
    <location>
        <begin position="196"/>
        <end position="197"/>
    </location>
    <ligand>
        <name>substrate</name>
    </ligand>
</feature>
<evidence type="ECO:0000256" key="1">
    <source>
        <dbReference type="ARBA" id="ARBA00001602"/>
    </source>
</evidence>
<dbReference type="PANTHER" id="PTHR21198:SF2">
    <property type="entry name" value="GLUTAMATE RACEMASE"/>
    <property type="match status" value="1"/>
</dbReference>
<dbReference type="EMBL" id="CP121196">
    <property type="protein sequence ID" value="XBH19844.1"/>
    <property type="molecule type" value="Genomic_DNA"/>
</dbReference>
<proteinExistence type="inferred from homology"/>
<dbReference type="GO" id="GO:0009252">
    <property type="term" value="P:peptidoglycan biosynthetic process"/>
    <property type="evidence" value="ECO:0007669"/>
    <property type="project" value="UniProtKB-UniRule"/>
</dbReference>
<dbReference type="FunFam" id="3.40.50.1860:FF:000001">
    <property type="entry name" value="Glutamate racemase"/>
    <property type="match status" value="1"/>
</dbReference>
<feature type="binding site" evidence="7">
    <location>
        <begin position="48"/>
        <end position="49"/>
    </location>
    <ligand>
        <name>substrate</name>
    </ligand>
</feature>
<dbReference type="GO" id="GO:0008881">
    <property type="term" value="F:glutamate racemase activity"/>
    <property type="evidence" value="ECO:0007669"/>
    <property type="project" value="UniProtKB-UniRule"/>
</dbReference>
<evidence type="ECO:0000256" key="2">
    <source>
        <dbReference type="ARBA" id="ARBA00013090"/>
    </source>
</evidence>
<keyword evidence="3 7" id="KW-0133">Cell shape</keyword>
<gene>
    <name evidence="7 8" type="primary">murI</name>
    <name evidence="8" type="ORF">P8935_11120</name>
</gene>
<dbReference type="SUPFAM" id="SSF53681">
    <property type="entry name" value="Aspartate/glutamate racemase"/>
    <property type="match status" value="2"/>
</dbReference>
<feature type="active site" description="Proton donor/acceptor" evidence="7">
    <location>
        <position position="195"/>
    </location>
</feature>
<keyword evidence="6 7" id="KW-0961">Cell wall biogenesis/degradation</keyword>
<dbReference type="AlphaFoldDB" id="A0AAU7DQ88"/>
<dbReference type="PANTHER" id="PTHR21198">
    <property type="entry name" value="GLUTAMATE RACEMASE"/>
    <property type="match status" value="1"/>
</dbReference>
<organism evidence="8">
    <name type="scientific">Telmatobacter sp. DSM 110680</name>
    <dbReference type="NCBI Taxonomy" id="3036704"/>
    <lineage>
        <taxon>Bacteria</taxon>
        <taxon>Pseudomonadati</taxon>
        <taxon>Acidobacteriota</taxon>
        <taxon>Terriglobia</taxon>
        <taxon>Terriglobales</taxon>
        <taxon>Acidobacteriaceae</taxon>
        <taxon>Telmatobacter</taxon>
    </lineage>
</organism>
<evidence type="ECO:0000256" key="3">
    <source>
        <dbReference type="ARBA" id="ARBA00022960"/>
    </source>
</evidence>
<name>A0AAU7DQ88_9BACT</name>
<dbReference type="GO" id="GO:0071555">
    <property type="term" value="P:cell wall organization"/>
    <property type="evidence" value="ECO:0007669"/>
    <property type="project" value="UniProtKB-KW"/>
</dbReference>
<dbReference type="InterPro" id="IPR004391">
    <property type="entry name" value="Glu_race"/>
</dbReference>
<evidence type="ECO:0000256" key="5">
    <source>
        <dbReference type="ARBA" id="ARBA00023235"/>
    </source>
</evidence>
<comment type="function">
    <text evidence="7">Provides the (R)-glutamate required for cell wall biosynthesis.</text>
</comment>
<dbReference type="NCBIfam" id="TIGR00067">
    <property type="entry name" value="glut_race"/>
    <property type="match status" value="1"/>
</dbReference>
<dbReference type="InterPro" id="IPR001920">
    <property type="entry name" value="Asp/Glu_race"/>
</dbReference>
<keyword evidence="5 7" id="KW-0413">Isomerase</keyword>
<dbReference type="PROSITE" id="PS00924">
    <property type="entry name" value="ASP_GLU_RACEMASE_2"/>
    <property type="match status" value="1"/>
</dbReference>
<reference evidence="8" key="1">
    <citation type="submission" date="2023-03" db="EMBL/GenBank/DDBJ databases">
        <title>Edaphobacter sp.</title>
        <authorList>
            <person name="Huber K.J."/>
            <person name="Papendorf J."/>
            <person name="Pilke C."/>
            <person name="Bunk B."/>
            <person name="Sproeer C."/>
            <person name="Pester M."/>
        </authorList>
    </citation>
    <scope>NUCLEOTIDE SEQUENCE</scope>
    <source>
        <strain evidence="8">DSM 110680</strain>
    </source>
</reference>
<dbReference type="Pfam" id="PF01177">
    <property type="entry name" value="Asp_Glu_race"/>
    <property type="match status" value="1"/>
</dbReference>
<dbReference type="InterPro" id="IPR015942">
    <property type="entry name" value="Asp/Glu/hydantoin_racemase"/>
</dbReference>